<sequence length="37" mass="4035">MNVASIIYTFNSVIARYAKLLHADASHIKAVIAVMVC</sequence>
<reference evidence="1" key="1">
    <citation type="submission" date="2021-11" db="EMBL/GenBank/DDBJ databases">
        <authorList>
            <person name="Marshall N."/>
            <person name="Jared K."/>
            <person name="Sharma R."/>
            <person name="Grose J.H."/>
        </authorList>
    </citation>
    <scope>NUCLEOTIDE SEQUENCE</scope>
</reference>
<dbReference type="Proteomes" id="UP000828105">
    <property type="component" value="Segment"/>
</dbReference>
<organism evidence="1 2">
    <name type="scientific">Escherichia phage vB_EcoD_Sadiya</name>
    <dbReference type="NCBI Taxonomy" id="2902684"/>
    <lineage>
        <taxon>Viruses</taxon>
        <taxon>Duplodnaviria</taxon>
        <taxon>Heunggongvirae</taxon>
        <taxon>Uroviricota</taxon>
        <taxon>Caudoviricetes</taxon>
        <taxon>Drexlerviridae</taxon>
        <taxon>Rogunavirinae</taxon>
        <taxon>Sadiyavirus</taxon>
        <taxon>Sadiyavirus sadiya</taxon>
    </lineage>
</organism>
<evidence type="ECO:0000313" key="1">
    <source>
        <dbReference type="EMBL" id="UGV22753.1"/>
    </source>
</evidence>
<keyword evidence="2" id="KW-1185">Reference proteome</keyword>
<proteinExistence type="predicted"/>
<protein>
    <submittedName>
        <fullName evidence="1">Uncharacterized protein</fullName>
    </submittedName>
</protein>
<dbReference type="EMBL" id="OL539467">
    <property type="protein sequence ID" value="UGV22753.1"/>
    <property type="molecule type" value="Genomic_DNA"/>
</dbReference>
<evidence type="ECO:0000313" key="2">
    <source>
        <dbReference type="Proteomes" id="UP000828105"/>
    </source>
</evidence>
<gene>
    <name evidence="1" type="ORF">SADIYA_64</name>
</gene>
<accession>A0AC61TRN1</accession>
<name>A0AC61TRN1_9CAUD</name>